<feature type="transmembrane region" description="Helical" evidence="1">
    <location>
        <begin position="113"/>
        <end position="130"/>
    </location>
</feature>
<dbReference type="Proteomes" id="UP000050502">
    <property type="component" value="Unassembled WGS sequence"/>
</dbReference>
<evidence type="ECO:0000313" key="2">
    <source>
        <dbReference type="EMBL" id="GAP62868.1"/>
    </source>
</evidence>
<gene>
    <name evidence="2" type="ORF">ARMA_1291</name>
    <name evidence="3" type="ORF">SE16_01405</name>
</gene>
<keyword evidence="1" id="KW-1133">Transmembrane helix</keyword>
<dbReference type="EMBL" id="LGKN01000003">
    <property type="protein sequence ID" value="KPL89189.1"/>
    <property type="molecule type" value="Genomic_DNA"/>
</dbReference>
<reference evidence="2" key="1">
    <citation type="journal article" date="2015" name="Genome Announc.">
        <title>Draft Genome Sequence of a Heterotrophic Facultative Anaerobic Thermophilic Bacterium, Ardenticatena maritima Strain 110ST.</title>
        <authorList>
            <person name="Kawaichi S."/>
            <person name="Yoshida T."/>
            <person name="Sako Y."/>
            <person name="Nakamura R."/>
        </authorList>
    </citation>
    <scope>NUCLEOTIDE SEQUENCE [LARGE SCALE GENOMIC DNA]</scope>
    <source>
        <strain evidence="2">110S</strain>
    </source>
</reference>
<protein>
    <submittedName>
        <fullName evidence="2">Uncharacterized protein</fullName>
    </submittedName>
</protein>
<dbReference type="EMBL" id="BBZA01000089">
    <property type="protein sequence ID" value="GAP62868.1"/>
    <property type="molecule type" value="Genomic_DNA"/>
</dbReference>
<evidence type="ECO:0000313" key="3">
    <source>
        <dbReference type="EMBL" id="KPL89189.1"/>
    </source>
</evidence>
<dbReference type="STRING" id="872965.SE16_01405"/>
<reference evidence="3 5" key="2">
    <citation type="submission" date="2015-07" db="EMBL/GenBank/DDBJ databases">
        <title>Whole genome sequence of Ardenticatena maritima DSM 23922.</title>
        <authorList>
            <person name="Hemp J."/>
            <person name="Ward L.M."/>
            <person name="Pace L.A."/>
            <person name="Fischer W.W."/>
        </authorList>
    </citation>
    <scope>NUCLEOTIDE SEQUENCE [LARGE SCALE GENOMIC DNA]</scope>
    <source>
        <strain evidence="3 5">110S</strain>
    </source>
</reference>
<organism evidence="2 4">
    <name type="scientific">Ardenticatena maritima</name>
    <dbReference type="NCBI Taxonomy" id="872965"/>
    <lineage>
        <taxon>Bacteria</taxon>
        <taxon>Bacillati</taxon>
        <taxon>Chloroflexota</taxon>
        <taxon>Ardenticatenia</taxon>
        <taxon>Ardenticatenales</taxon>
        <taxon>Ardenticatenaceae</taxon>
        <taxon>Ardenticatena</taxon>
    </lineage>
</organism>
<dbReference type="Proteomes" id="UP000037784">
    <property type="component" value="Unassembled WGS sequence"/>
</dbReference>
<proteinExistence type="predicted"/>
<evidence type="ECO:0000313" key="5">
    <source>
        <dbReference type="Proteomes" id="UP000050502"/>
    </source>
</evidence>
<feature type="transmembrane region" description="Helical" evidence="1">
    <location>
        <begin position="84"/>
        <end position="107"/>
    </location>
</feature>
<keyword evidence="4" id="KW-1185">Reference proteome</keyword>
<sequence>MATRKQEPTFVVLPNLPLRLIRTALGVALFFFAFYIGGHYLFGWVFPTPLALAHILITASGGVLLGWAFSRVWPLPPTVGFERVVRTCLLMVPALGIGIALHVWLQGPQPERALYLIFALAAWLGSGYIVRTT</sequence>
<name>A0A0M9UCE8_9CHLR</name>
<dbReference type="AlphaFoldDB" id="A0A0M9UCE8"/>
<reference evidence="4" key="3">
    <citation type="submission" date="2015-08" db="EMBL/GenBank/DDBJ databases">
        <title>Draft Genome Sequence of a Heterotrophic Facultative Anaerobic Bacterium Ardenticatena maritima Strain 110S.</title>
        <authorList>
            <person name="Kawaichi S."/>
            <person name="Yoshida T."/>
            <person name="Sako Y."/>
            <person name="Nakamura R."/>
        </authorList>
    </citation>
    <scope>NUCLEOTIDE SEQUENCE [LARGE SCALE GENOMIC DNA]</scope>
    <source>
        <strain evidence="4">110S</strain>
    </source>
</reference>
<accession>A0A0M9UCE8</accession>
<dbReference type="OrthoDB" id="26316at2"/>
<feature type="transmembrane region" description="Helical" evidence="1">
    <location>
        <begin position="20"/>
        <end position="45"/>
    </location>
</feature>
<keyword evidence="1" id="KW-0812">Transmembrane</keyword>
<keyword evidence="1" id="KW-0472">Membrane</keyword>
<evidence type="ECO:0000313" key="4">
    <source>
        <dbReference type="Proteomes" id="UP000037784"/>
    </source>
</evidence>
<comment type="caution">
    <text evidence="2">The sequence shown here is derived from an EMBL/GenBank/DDBJ whole genome shotgun (WGS) entry which is preliminary data.</text>
</comment>
<feature type="transmembrane region" description="Helical" evidence="1">
    <location>
        <begin position="51"/>
        <end position="72"/>
    </location>
</feature>
<evidence type="ECO:0000256" key="1">
    <source>
        <dbReference type="SAM" id="Phobius"/>
    </source>
</evidence>
<dbReference type="RefSeq" id="WP_054492757.1">
    <property type="nucleotide sequence ID" value="NZ_BBZA01000089.1"/>
</dbReference>